<comment type="caution">
    <text evidence="11">The sequence shown here is derived from an EMBL/GenBank/DDBJ whole genome shotgun (WGS) entry which is preliminary data.</text>
</comment>
<keyword evidence="4" id="KW-0963">Cytoplasm</keyword>
<feature type="region of interest" description="Disordered" evidence="10">
    <location>
        <begin position="223"/>
        <end position="253"/>
    </location>
</feature>
<keyword evidence="5" id="KW-0132">Cell division</keyword>
<name>A0A0R2QDI8_9ACTN</name>
<reference evidence="11 12" key="1">
    <citation type="submission" date="2015-10" db="EMBL/GenBank/DDBJ databases">
        <title>Metagenome-Assembled Genomes uncover a global brackish microbiome.</title>
        <authorList>
            <person name="Hugerth L.W."/>
            <person name="Larsson J."/>
            <person name="Alneberg J."/>
            <person name="Lindh M.V."/>
            <person name="Legrand C."/>
            <person name="Pinhassi J."/>
            <person name="Andersson A.F."/>
        </authorList>
    </citation>
    <scope>NUCLEOTIDE SEQUENCE [LARGE SCALE GENOMIC DNA]</scope>
    <source>
        <strain evidence="11">BACL6 MAG-120924-bin43</strain>
    </source>
</reference>
<dbReference type="EMBL" id="LIBJ01000186">
    <property type="protein sequence ID" value="KRO47179.1"/>
    <property type="molecule type" value="Genomic_DNA"/>
</dbReference>
<dbReference type="PANTHER" id="PTHR35794">
    <property type="entry name" value="CELL DIVISION PROTEIN DIVIVA"/>
    <property type="match status" value="1"/>
</dbReference>
<keyword evidence="7" id="KW-0131">Cell cycle</keyword>
<proteinExistence type="inferred from homology"/>
<dbReference type="AlphaFoldDB" id="A0A0R2QDI8"/>
<protein>
    <recommendedName>
        <fullName evidence="3">Cell wall synthesis protein Wag31</fullName>
    </recommendedName>
    <alternativeName>
        <fullName evidence="8">Antigen 84</fullName>
    </alternativeName>
</protein>
<evidence type="ECO:0000256" key="8">
    <source>
        <dbReference type="ARBA" id="ARBA00031737"/>
    </source>
</evidence>
<dbReference type="InterPro" id="IPR007793">
    <property type="entry name" value="DivIVA_fam"/>
</dbReference>
<gene>
    <name evidence="11" type="ORF">ABR75_06660</name>
</gene>
<feature type="coiled-coil region" evidence="9">
    <location>
        <begin position="104"/>
        <end position="186"/>
    </location>
</feature>
<evidence type="ECO:0000256" key="2">
    <source>
        <dbReference type="ARBA" id="ARBA00009008"/>
    </source>
</evidence>
<sequence>MAISFSRPDPSSPAAVGSAQFTVTRRGYDTEEVRDFLRSVSAELGRLQERERFLESELRAMQTRGMSGPGVLDEETVTTLLGEETARVLTVAREAAAQMRVRAAEAAERLMREANADAIRVREDADIETSRRRSDAVSDVEAELELAKQQGREMVNEAREYREKVLSELARRRELARQQIEQLIHSRDRLVNAFDRARHAANDVVGDLAEFDDLSNEVAHATGITKPVSENSNGFVDHTEDPEAIPQKIAGTQ</sequence>
<evidence type="ECO:0000256" key="3">
    <source>
        <dbReference type="ARBA" id="ARBA00018787"/>
    </source>
</evidence>
<evidence type="ECO:0000256" key="5">
    <source>
        <dbReference type="ARBA" id="ARBA00022618"/>
    </source>
</evidence>
<evidence type="ECO:0000256" key="1">
    <source>
        <dbReference type="ARBA" id="ARBA00004496"/>
    </source>
</evidence>
<organism evidence="11 12">
    <name type="scientific">Acidimicrobiia bacterium BACL6 MAG-120924-bin43</name>
    <dbReference type="NCBI Taxonomy" id="1655583"/>
    <lineage>
        <taxon>Bacteria</taxon>
        <taxon>Bacillati</taxon>
        <taxon>Actinomycetota</taxon>
        <taxon>Acidimicrobiia</taxon>
        <taxon>acIV cluster</taxon>
    </lineage>
</organism>
<dbReference type="Gene3D" id="6.10.250.660">
    <property type="match status" value="1"/>
</dbReference>
<comment type="subcellular location">
    <subcellularLocation>
        <location evidence="1">Cytoplasm</location>
    </subcellularLocation>
</comment>
<dbReference type="PANTHER" id="PTHR35794:SF2">
    <property type="entry name" value="CELL DIVISION PROTEIN DIVIVA"/>
    <property type="match status" value="1"/>
</dbReference>
<dbReference type="NCBIfam" id="TIGR03544">
    <property type="entry name" value="DivI1A_domain"/>
    <property type="match status" value="1"/>
</dbReference>
<dbReference type="GO" id="GO:0005737">
    <property type="term" value="C:cytoplasm"/>
    <property type="evidence" value="ECO:0007669"/>
    <property type="project" value="UniProtKB-SubCell"/>
</dbReference>
<dbReference type="Proteomes" id="UP000051017">
    <property type="component" value="Unassembled WGS sequence"/>
</dbReference>
<evidence type="ECO:0000256" key="9">
    <source>
        <dbReference type="SAM" id="Coils"/>
    </source>
</evidence>
<comment type="similarity">
    <text evidence="2">Belongs to the DivIVA family.</text>
</comment>
<feature type="non-terminal residue" evidence="11">
    <location>
        <position position="253"/>
    </location>
</feature>
<evidence type="ECO:0000256" key="7">
    <source>
        <dbReference type="ARBA" id="ARBA00023306"/>
    </source>
</evidence>
<evidence type="ECO:0000256" key="10">
    <source>
        <dbReference type="SAM" id="MobiDB-lite"/>
    </source>
</evidence>
<evidence type="ECO:0000313" key="12">
    <source>
        <dbReference type="Proteomes" id="UP000051017"/>
    </source>
</evidence>
<dbReference type="InterPro" id="IPR019933">
    <property type="entry name" value="DivIVA_domain"/>
</dbReference>
<evidence type="ECO:0000313" key="11">
    <source>
        <dbReference type="EMBL" id="KRO47179.1"/>
    </source>
</evidence>
<feature type="coiled-coil region" evidence="9">
    <location>
        <begin position="37"/>
        <end position="64"/>
    </location>
</feature>
<dbReference type="GO" id="GO:0051301">
    <property type="term" value="P:cell division"/>
    <property type="evidence" value="ECO:0007669"/>
    <property type="project" value="UniProtKB-KW"/>
</dbReference>
<dbReference type="Pfam" id="PF05103">
    <property type="entry name" value="DivIVA"/>
    <property type="match status" value="1"/>
</dbReference>
<evidence type="ECO:0000256" key="6">
    <source>
        <dbReference type="ARBA" id="ARBA00023054"/>
    </source>
</evidence>
<evidence type="ECO:0000256" key="4">
    <source>
        <dbReference type="ARBA" id="ARBA00022490"/>
    </source>
</evidence>
<keyword evidence="6 9" id="KW-0175">Coiled coil</keyword>
<accession>A0A0R2QDI8</accession>